<organism evidence="16 17">
    <name type="scientific">Thermosipho affectus</name>
    <dbReference type="NCBI Taxonomy" id="660294"/>
    <lineage>
        <taxon>Bacteria</taxon>
        <taxon>Thermotogati</taxon>
        <taxon>Thermotogota</taxon>
        <taxon>Thermotogae</taxon>
        <taxon>Thermotogales</taxon>
        <taxon>Fervidobacteriaceae</taxon>
        <taxon>Thermosipho</taxon>
    </lineage>
</organism>
<dbReference type="EC" id="3.1.-.-" evidence="14"/>
<dbReference type="Gene3D" id="3.100.10.20">
    <property type="entry name" value="CRISPR-associated endonuclease Cas1, N-terminal domain"/>
    <property type="match status" value="1"/>
</dbReference>
<dbReference type="PANTHER" id="PTHR34353:SF2">
    <property type="entry name" value="CRISPR-ASSOCIATED ENDONUCLEASE CAS1 1"/>
    <property type="match status" value="1"/>
</dbReference>
<dbReference type="EMBL" id="LBFC01000005">
    <property type="protein sequence ID" value="ONN27907.1"/>
    <property type="molecule type" value="Genomic_DNA"/>
</dbReference>
<evidence type="ECO:0000256" key="4">
    <source>
        <dbReference type="ARBA" id="ARBA00022801"/>
    </source>
</evidence>
<evidence type="ECO:0000256" key="7">
    <source>
        <dbReference type="ARBA" id="ARBA00023004"/>
    </source>
</evidence>
<reference evidence="16 17" key="1">
    <citation type="submission" date="2015-06" db="EMBL/GenBank/DDBJ databases">
        <title>Genome sequencing of Thermotogales isolates from hydrothermal vents.</title>
        <authorList>
            <person name="Haverkamp T.H."/>
            <person name="Kublanov I.V."/>
            <person name="Nesbo C.L."/>
        </authorList>
    </citation>
    <scope>NUCLEOTIDE SEQUENCE [LARGE SCALE GENOMIC DNA]</scope>
    <source>
        <strain evidence="17">ik275mar</strain>
    </source>
</reference>
<evidence type="ECO:0000256" key="13">
    <source>
        <dbReference type="ARBA" id="ARBA00038592"/>
    </source>
</evidence>
<comment type="similarity">
    <text evidence="14">Belongs to the CRISPR-associated endonuclease Cas1 family.</text>
</comment>
<evidence type="ECO:0000313" key="17">
    <source>
        <dbReference type="Proteomes" id="UP000242616"/>
    </source>
</evidence>
<dbReference type="HAMAP" id="MF_01470">
    <property type="entry name" value="Cas1"/>
    <property type="match status" value="1"/>
</dbReference>
<keyword evidence="3 14" id="KW-0255">Endonuclease</keyword>
<name>A0ABX3IL35_9BACT</name>
<comment type="function">
    <text evidence="14">CRISPR (clustered regularly interspaced short palindromic repeat), is an adaptive immune system that provides protection against mobile genetic elements (viruses, transposable elements and conjugative plasmids). CRISPR clusters contain spacers, sequences complementary to antecedent mobile elements, and target invading nucleic acids. CRISPR clusters are transcribed and processed into CRISPR RNA (crRNA). Acts as a dsDNA endonuclease. Involved in the integration of spacer DNA into the CRISPR cassette.</text>
</comment>
<keyword evidence="17" id="KW-1185">Reference proteome</keyword>
<keyword evidence="4 14" id="KW-0378">Hydrolase</keyword>
<evidence type="ECO:0000256" key="11">
    <source>
        <dbReference type="ARBA" id="ARBA00023211"/>
    </source>
</evidence>
<protein>
    <recommendedName>
        <fullName evidence="14">CRISPR-associated endonuclease Cas1</fullName>
        <ecNumber evidence="14">3.1.-.-</ecNumber>
    </recommendedName>
</protein>
<dbReference type="Proteomes" id="UP000242616">
    <property type="component" value="Unassembled WGS sequence"/>
</dbReference>
<keyword evidence="8" id="KW-0411">Iron-sulfur</keyword>
<feature type="binding site" evidence="14">
    <location>
        <position position="344"/>
    </location>
    <ligand>
        <name>Mn(2+)</name>
        <dbReference type="ChEBI" id="CHEBI:29035"/>
    </ligand>
</feature>
<keyword evidence="6 14" id="KW-0460">Magnesium</keyword>
<dbReference type="InterPro" id="IPR011604">
    <property type="entry name" value="PDDEXK-like_dom_sf"/>
</dbReference>
<sequence length="516" mass="60090">MFPEIPIYSINAYLYCEYRYFLEEVVGIFKENAHISEGKYINEKESKNISTKNWKKTSKIFVSSEEYGIYGYIDNVIKTPDKIKIVEIKKGSAKKPYENDIMQIIAYMIAYSETFEIKKESIIGELNYKGSNTKFRVKLTDNRLNKLKNIIDNIYAIKSDKIRPIPKYRKKCKDCSLFEICQPINNEKVKIMPRIVEKQPIFLFSHGIFIGKKGESFLFTLNNEKNVIPAYKISSINIFGIFTISRQAVELAAKYSIPIIINNSICKNITTINIPFSKNNFLRKKQVELSSDEKLKLELSKKMIIGKIRNMEITLKKKNIKINYTPYIYKINKASTSDEIIGIEGIVSRNYFENFGNILNNFTFNTRTRRPPKDPINSLLSFGYTILYNLVHSILLSIGLDPYFGFLHTTQYGRGSLALDLMEEFRPLIIDTSVIKVINKSMIKEKDFIKENNGIYLKQKARKKFVNVILKRLLDKHYYDKMGGSIEYIRIIESQARLLQKHILGELEYTPFIVKK</sequence>
<feature type="binding site" evidence="14">
    <location>
        <position position="423"/>
    </location>
    <ligand>
        <name>Mn(2+)</name>
        <dbReference type="ChEBI" id="CHEBI:29035"/>
    </ligand>
</feature>
<feature type="domain" description="DUF83" evidence="15">
    <location>
        <begin position="9"/>
        <end position="182"/>
    </location>
</feature>
<keyword evidence="1 14" id="KW-0540">Nuclease</keyword>
<evidence type="ECO:0000259" key="15">
    <source>
        <dbReference type="Pfam" id="PF01930"/>
    </source>
</evidence>
<dbReference type="PANTHER" id="PTHR34353">
    <property type="entry name" value="CRISPR-ASSOCIATED ENDONUCLEASE CAS1 1"/>
    <property type="match status" value="1"/>
</dbReference>
<comment type="catalytic activity">
    <reaction evidence="12">
        <text>exonucleolytic cleavage in the 5'- to 3'-direction to yield nucleoside 3'-phosphates.</text>
        <dbReference type="EC" id="3.1.12.1"/>
    </reaction>
</comment>
<comment type="cofactor">
    <cofactor evidence="14">
        <name>Mg(2+)</name>
        <dbReference type="ChEBI" id="CHEBI:18420"/>
    </cofactor>
    <cofactor evidence="14">
        <name>Mn(2+)</name>
        <dbReference type="ChEBI" id="CHEBI:29035"/>
    </cofactor>
</comment>
<evidence type="ECO:0000256" key="9">
    <source>
        <dbReference type="ARBA" id="ARBA00023118"/>
    </source>
</evidence>
<evidence type="ECO:0000256" key="6">
    <source>
        <dbReference type="ARBA" id="ARBA00022842"/>
    </source>
</evidence>
<evidence type="ECO:0000313" key="16">
    <source>
        <dbReference type="EMBL" id="ONN27907.1"/>
    </source>
</evidence>
<dbReference type="Pfam" id="PF01930">
    <property type="entry name" value="Cas_Cas4"/>
    <property type="match status" value="1"/>
</dbReference>
<proteinExistence type="inferred from homology"/>
<dbReference type="InterPro" id="IPR042211">
    <property type="entry name" value="CRISPR-assoc_Cas1_N"/>
</dbReference>
<keyword evidence="9 14" id="KW-0051">Antiviral defense</keyword>
<evidence type="ECO:0000256" key="2">
    <source>
        <dbReference type="ARBA" id="ARBA00022723"/>
    </source>
</evidence>
<evidence type="ECO:0000256" key="14">
    <source>
        <dbReference type="HAMAP-Rule" id="MF_01470"/>
    </source>
</evidence>
<keyword evidence="11 14" id="KW-0464">Manganese</keyword>
<accession>A0ABX3IL35</accession>
<keyword evidence="10 14" id="KW-0238">DNA-binding</keyword>
<dbReference type="InterPro" id="IPR022765">
    <property type="entry name" value="Dna2/Cas4_DUF83"/>
</dbReference>
<dbReference type="Pfam" id="PF01867">
    <property type="entry name" value="Cas_Cas1"/>
    <property type="match status" value="1"/>
</dbReference>
<dbReference type="Gene3D" id="3.90.320.10">
    <property type="match status" value="1"/>
</dbReference>
<evidence type="ECO:0000256" key="3">
    <source>
        <dbReference type="ARBA" id="ARBA00022759"/>
    </source>
</evidence>
<dbReference type="InterPro" id="IPR050646">
    <property type="entry name" value="Cas1"/>
</dbReference>
<dbReference type="InterPro" id="IPR013343">
    <property type="entry name" value="CRISPR-assoc_prot_Cas4"/>
</dbReference>
<dbReference type="NCBIfam" id="TIGR00372">
    <property type="entry name" value="cas4"/>
    <property type="match status" value="1"/>
</dbReference>
<evidence type="ECO:0000256" key="8">
    <source>
        <dbReference type="ARBA" id="ARBA00023014"/>
    </source>
</evidence>
<feature type="binding site" evidence="14">
    <location>
        <position position="408"/>
    </location>
    <ligand>
        <name>Mn(2+)</name>
        <dbReference type="ChEBI" id="CHEBI:29035"/>
    </ligand>
</feature>
<dbReference type="RefSeq" id="WP_077197834.1">
    <property type="nucleotide sequence ID" value="NZ_LBFC01000005.1"/>
</dbReference>
<dbReference type="NCBIfam" id="TIGR00287">
    <property type="entry name" value="cas1"/>
    <property type="match status" value="1"/>
</dbReference>
<comment type="subunit">
    <text evidence="13 14">Homodimer, forms a heterotetramer with a Cas2 homodimer.</text>
</comment>
<evidence type="ECO:0000256" key="10">
    <source>
        <dbReference type="ARBA" id="ARBA00023125"/>
    </source>
</evidence>
<comment type="caution">
    <text evidence="16">The sequence shown here is derived from an EMBL/GenBank/DDBJ whole genome shotgun (WGS) entry which is preliminary data.</text>
</comment>
<dbReference type="InterPro" id="IPR002729">
    <property type="entry name" value="CRISPR-assoc_Cas1"/>
</dbReference>
<evidence type="ECO:0000256" key="12">
    <source>
        <dbReference type="ARBA" id="ARBA00033996"/>
    </source>
</evidence>
<dbReference type="Gene3D" id="1.20.120.920">
    <property type="entry name" value="CRISPR-associated endonuclease Cas1, C-terminal domain"/>
    <property type="match status" value="1"/>
</dbReference>
<keyword evidence="7" id="KW-0408">Iron</keyword>
<evidence type="ECO:0000256" key="5">
    <source>
        <dbReference type="ARBA" id="ARBA00022839"/>
    </source>
</evidence>
<dbReference type="InterPro" id="IPR042206">
    <property type="entry name" value="CRISPR-assoc_Cas1_C"/>
</dbReference>
<gene>
    <name evidence="14" type="primary">cas1</name>
    <name evidence="16" type="ORF">XJ44_01485</name>
</gene>
<keyword evidence="2 14" id="KW-0479">Metal-binding</keyword>
<keyword evidence="5" id="KW-0269">Exonuclease</keyword>
<dbReference type="CDD" id="cd09634">
    <property type="entry name" value="Cas1_I-II-III"/>
    <property type="match status" value="1"/>
</dbReference>
<evidence type="ECO:0000256" key="1">
    <source>
        <dbReference type="ARBA" id="ARBA00022722"/>
    </source>
</evidence>